<dbReference type="EMBL" id="JAUIRO010000001">
    <property type="protein sequence ID" value="KAK0734227.1"/>
    <property type="molecule type" value="Genomic_DNA"/>
</dbReference>
<reference evidence="2" key="1">
    <citation type="submission" date="2023-06" db="EMBL/GenBank/DDBJ databases">
        <title>Genome-scale phylogeny and comparative genomics of the fungal order Sordariales.</title>
        <authorList>
            <consortium name="Lawrence Berkeley National Laboratory"/>
            <person name="Hensen N."/>
            <person name="Bonometti L."/>
            <person name="Westerberg I."/>
            <person name="Brannstrom I.O."/>
            <person name="Guillou S."/>
            <person name="Cros-Aarteil S."/>
            <person name="Calhoun S."/>
            <person name="Haridas S."/>
            <person name="Kuo A."/>
            <person name="Mondo S."/>
            <person name="Pangilinan J."/>
            <person name="Riley R."/>
            <person name="LaButti K."/>
            <person name="Andreopoulos B."/>
            <person name="Lipzen A."/>
            <person name="Chen C."/>
            <person name="Yanf M."/>
            <person name="Daum C."/>
            <person name="Ng V."/>
            <person name="Clum A."/>
            <person name="Steindorff A."/>
            <person name="Ohm R."/>
            <person name="Martin F."/>
            <person name="Silar P."/>
            <person name="Natvig D."/>
            <person name="Lalanne C."/>
            <person name="Gautier V."/>
            <person name="Ament-velasquez S.L."/>
            <person name="Kruys A."/>
            <person name="Hutchinson M.I."/>
            <person name="Powell A.J."/>
            <person name="Barry K."/>
            <person name="Miller A.N."/>
            <person name="Grigoriev I.V."/>
            <person name="Debuchy R."/>
            <person name="Gladieux P."/>
            <person name="Thoren M.H."/>
            <person name="Johannesson H."/>
        </authorList>
    </citation>
    <scope>NUCLEOTIDE SEQUENCE</scope>
    <source>
        <strain evidence="2">SMH2392-1A</strain>
    </source>
</reference>
<dbReference type="GeneID" id="85322460"/>
<protein>
    <submittedName>
        <fullName evidence="2">Uncharacterized protein</fullName>
    </submittedName>
</protein>
<feature type="region of interest" description="Disordered" evidence="1">
    <location>
        <begin position="18"/>
        <end position="55"/>
    </location>
</feature>
<sequence length="205" mass="23299">MPCCQLCHFKSRRDAAFASQTRSQANGPRLIRRAQEPKASKEKGRDETVVVGGPDFEPSDRLRVEALGGEKGYVDCTDKTVRGDANLLEFRVSGFYGYFWKKGRNALGPSDFNSHAAAPFPSRCGRKDTYRTPNICDSTQKIFLPRTLFSANDTCGRCDEQLQLKTCQVWKEWRYPDYANVSLSFINYNLKEIVTYEAEGIRFIP</sequence>
<proteinExistence type="predicted"/>
<gene>
    <name evidence="2" type="ORF">B0T26DRAFT_670550</name>
</gene>
<feature type="compositionally biased region" description="Basic and acidic residues" evidence="1">
    <location>
        <begin position="33"/>
        <end position="48"/>
    </location>
</feature>
<accession>A0AA40EDD2</accession>
<evidence type="ECO:0000313" key="3">
    <source>
        <dbReference type="Proteomes" id="UP001172101"/>
    </source>
</evidence>
<dbReference type="Proteomes" id="UP001172101">
    <property type="component" value="Unassembled WGS sequence"/>
</dbReference>
<evidence type="ECO:0000313" key="2">
    <source>
        <dbReference type="EMBL" id="KAK0734227.1"/>
    </source>
</evidence>
<dbReference type="AlphaFoldDB" id="A0AA40EDD2"/>
<name>A0AA40EDD2_9PEZI</name>
<keyword evidence="3" id="KW-1185">Reference proteome</keyword>
<comment type="caution">
    <text evidence="2">The sequence shown here is derived from an EMBL/GenBank/DDBJ whole genome shotgun (WGS) entry which is preliminary data.</text>
</comment>
<evidence type="ECO:0000256" key="1">
    <source>
        <dbReference type="SAM" id="MobiDB-lite"/>
    </source>
</evidence>
<dbReference type="RefSeq" id="XP_060303104.1">
    <property type="nucleotide sequence ID" value="XM_060439190.1"/>
</dbReference>
<organism evidence="2 3">
    <name type="scientific">Lasiosphaeria miniovina</name>
    <dbReference type="NCBI Taxonomy" id="1954250"/>
    <lineage>
        <taxon>Eukaryota</taxon>
        <taxon>Fungi</taxon>
        <taxon>Dikarya</taxon>
        <taxon>Ascomycota</taxon>
        <taxon>Pezizomycotina</taxon>
        <taxon>Sordariomycetes</taxon>
        <taxon>Sordariomycetidae</taxon>
        <taxon>Sordariales</taxon>
        <taxon>Lasiosphaeriaceae</taxon>
        <taxon>Lasiosphaeria</taxon>
    </lineage>
</organism>